<protein>
    <submittedName>
        <fullName evidence="1">Leucine rich repeat protein</fullName>
    </submittedName>
</protein>
<dbReference type="EMBL" id="ATCN01000808">
    <property type="protein sequence ID" value="EPR78409.1"/>
    <property type="molecule type" value="Genomic_DNA"/>
</dbReference>
<dbReference type="OrthoDB" id="1394818at2759"/>
<keyword evidence="2" id="KW-1185">Reference proteome</keyword>
<dbReference type="HOGENOM" id="CLU_023594_1_0_1"/>
<name>S7XH70_SPRLO</name>
<evidence type="ECO:0000313" key="1">
    <source>
        <dbReference type="EMBL" id="EPR78409.1"/>
    </source>
</evidence>
<organism evidence="1 2">
    <name type="scientific">Spraguea lophii (strain 42_110)</name>
    <name type="common">Microsporidian parasite</name>
    <dbReference type="NCBI Taxonomy" id="1358809"/>
    <lineage>
        <taxon>Eukaryota</taxon>
        <taxon>Fungi</taxon>
        <taxon>Fungi incertae sedis</taxon>
        <taxon>Microsporidia</taxon>
        <taxon>Spragueidae</taxon>
        <taxon>Spraguea</taxon>
    </lineage>
</organism>
<reference evidence="2" key="1">
    <citation type="journal article" date="2013" name="PLoS Genet.">
        <title>The genome of Spraguea lophii and the basis of host-microsporidian interactions.</title>
        <authorList>
            <person name="Campbell S.E."/>
            <person name="Williams T.A."/>
            <person name="Yousuf A."/>
            <person name="Soanes D.M."/>
            <person name="Paszkiewicz K.H."/>
            <person name="Williams B.A.P."/>
        </authorList>
    </citation>
    <scope>NUCLEOTIDE SEQUENCE [LARGE SCALE GENOMIC DNA]</scope>
    <source>
        <strain evidence="2">42_110</strain>
    </source>
</reference>
<dbReference type="InParanoid" id="S7XH70"/>
<dbReference type="VEuPathDB" id="MicrosporidiaDB:SLOPH_2583"/>
<dbReference type="Proteomes" id="UP000014978">
    <property type="component" value="Unassembled WGS sequence"/>
</dbReference>
<accession>S7XH70</accession>
<dbReference type="AlphaFoldDB" id="S7XH70"/>
<comment type="caution">
    <text evidence="1">The sequence shown here is derived from an EMBL/GenBank/DDBJ whole genome shotgun (WGS) entry which is preliminary data.</text>
</comment>
<feature type="non-terminal residue" evidence="1">
    <location>
        <position position="1"/>
    </location>
</feature>
<evidence type="ECO:0000313" key="2">
    <source>
        <dbReference type="Proteomes" id="UP000014978"/>
    </source>
</evidence>
<proteinExistence type="predicted"/>
<sequence length="438" mass="51857">SHNQIVNIDKDIFDIPTLRNLMLYKNDIELLPAGINNISNRNVSIDLFQNPLLRQINTDIQNPELITIDQVHPDLLRNIRYNRDVILSELIVPDDINLDLNIKMFYQNLDIPINERLNLDIIKLCIPFKPKKHTKTKNQIKSMLHGIFQEVKPYKEEEKLAFLMRRIDVYYLYEDTAFHENTFSIDVQKRKSIINYLESIVMIMFKMLPEKKDFIDDTLVRLLHGLKFNSYTTNDDVPCLDGQCEAVIEAYMRLKLGNDCSNAEHMIMEIIANFKIDILKAITTGRGEIEEIEVFLNWKNKLSEELGFQKEINLYGNMSIVQELHDKKYIAREFFNRFTYQTIRAEINKFLRDKESGFKLYNLLGEYVTSIYNEDIRMNDLFEFIQDDTDPNGYIQLENEGTHLLLKWMGYLYKKPSSRISRLHQGRRRLFNRMCAIL</sequence>
<gene>
    <name evidence="1" type="ORF">SLOPH_2583</name>
</gene>